<evidence type="ECO:0000313" key="2">
    <source>
        <dbReference type="EMBL" id="CCA25857.1"/>
    </source>
</evidence>
<sequence>MLKPTSGTEIIAKRNQSKYDFVKVRVWVEDHVYVLSRYLVCRALVSTKINAKDAVQISLDLKRTLVDLELRDIMQEEFEDFLYKTMIVFGYGEAHVARYRMMTTFHRTRVPLLIIMAGTACISKSTLATKLADRLNLSSVLQTDLIFELMCNFSGRSQTLYTSTKFRHKEAMLEEYNKDCEIVRKGVKSDIDKCLKEGKSLIIEGFHVDPRLYQEEIQTQADDLINQTGCSGIVLPFLLTLDAKTHAEFLQNSPDPRYHSSNASDGFENLRNVQSYLIDQVNDLQSSSFTEVPVNLHSFHETLDVMHDIVLEKIKEVYKLSNGEQN</sequence>
<dbReference type="PANTHER" id="PTHR33477">
    <property type="entry name" value="P-LOOP NTPASE DOMAIN-CONTAINING PROTEIN LPA1 HOMOLOG 1"/>
    <property type="match status" value="1"/>
</dbReference>
<dbReference type="HOGENOM" id="CLU_025651_2_0_1"/>
<protein>
    <submittedName>
        <fullName evidence="2">Uncharacterized protein AlNc14C326G10645</fullName>
    </submittedName>
    <submittedName>
        <fullName evidence="1">Uncharacterized protein AlNc14C91G5678</fullName>
    </submittedName>
</protein>
<proteinExistence type="predicted"/>
<dbReference type="AlphaFoldDB" id="F0WGE6"/>
<name>F0WGE6_9STRA</name>
<reference evidence="1" key="1">
    <citation type="journal article" date="2011" name="PLoS Biol.">
        <title>Gene gain and loss during evolution of obligate parasitism in the white rust pathogen of Arabidopsis thaliana.</title>
        <authorList>
            <person name="Kemen E."/>
            <person name="Gardiner A."/>
            <person name="Schultz-Larsen T."/>
            <person name="Kemen A.C."/>
            <person name="Balmuth A.L."/>
            <person name="Robert-Seilaniantz A."/>
            <person name="Bailey K."/>
            <person name="Holub E."/>
            <person name="Studholme D.J."/>
            <person name="Maclean D."/>
            <person name="Jones J.D."/>
        </authorList>
    </citation>
    <scope>NUCLEOTIDE SEQUENCE</scope>
</reference>
<accession>F0WGE6</accession>
<dbReference type="SUPFAM" id="SSF52540">
    <property type="entry name" value="P-loop containing nucleoside triphosphate hydrolases"/>
    <property type="match status" value="1"/>
</dbReference>
<organism evidence="1">
    <name type="scientific">Albugo laibachii Nc14</name>
    <dbReference type="NCBI Taxonomy" id="890382"/>
    <lineage>
        <taxon>Eukaryota</taxon>
        <taxon>Sar</taxon>
        <taxon>Stramenopiles</taxon>
        <taxon>Oomycota</taxon>
        <taxon>Peronosporomycetes</taxon>
        <taxon>Albuginales</taxon>
        <taxon>Albuginaceae</taxon>
        <taxon>Albugo</taxon>
    </lineage>
</organism>
<dbReference type="PANTHER" id="PTHR33477:SF2">
    <property type="entry name" value="2-PHOSPHOGLYCERATE KINASE"/>
    <property type="match status" value="1"/>
</dbReference>
<dbReference type="EMBL" id="FR824371">
    <property type="protein sequence ID" value="CCA25857.1"/>
    <property type="molecule type" value="Genomic_DNA"/>
</dbReference>
<gene>
    <name evidence="1" type="primary">AlNc14C91G5678</name>
    <name evidence="2" type="synonym">AlNc14C326G10645</name>
    <name evidence="1" type="ORF">ALNC14_064500</name>
    <name evidence="2" type="ORF">ALNC14_120010</name>
</gene>
<reference evidence="1" key="2">
    <citation type="submission" date="2011-02" db="EMBL/GenBank/DDBJ databases">
        <authorList>
            <person name="MacLean D."/>
        </authorList>
    </citation>
    <scope>NUCLEOTIDE SEQUENCE</scope>
</reference>
<dbReference type="InterPro" id="IPR027417">
    <property type="entry name" value="P-loop_NTPase"/>
</dbReference>
<dbReference type="Gene3D" id="3.40.50.300">
    <property type="entry name" value="P-loop containing nucleotide triphosphate hydrolases"/>
    <property type="match status" value="1"/>
</dbReference>
<evidence type="ECO:0000313" key="1">
    <source>
        <dbReference type="EMBL" id="CCA20307.1"/>
    </source>
</evidence>
<dbReference type="EMBL" id="FR824136">
    <property type="protein sequence ID" value="CCA20307.1"/>
    <property type="molecule type" value="Genomic_DNA"/>
</dbReference>